<dbReference type="Proteomes" id="UP000790787">
    <property type="component" value="Chromosome 19"/>
</dbReference>
<evidence type="ECO:0000313" key="2">
    <source>
        <dbReference type="RefSeq" id="XP_075095066.1"/>
    </source>
</evidence>
<protein>
    <submittedName>
        <fullName evidence="2">Uncharacterized protein LOC142173384</fullName>
    </submittedName>
</protein>
<dbReference type="RefSeq" id="XP_075095066.1">
    <property type="nucleotide sequence ID" value="XM_075238965.1"/>
</dbReference>
<organism evidence="1 2">
    <name type="scientific">Nicotiana tabacum</name>
    <name type="common">Common tobacco</name>
    <dbReference type="NCBI Taxonomy" id="4097"/>
    <lineage>
        <taxon>Eukaryota</taxon>
        <taxon>Viridiplantae</taxon>
        <taxon>Streptophyta</taxon>
        <taxon>Embryophyta</taxon>
        <taxon>Tracheophyta</taxon>
        <taxon>Spermatophyta</taxon>
        <taxon>Magnoliopsida</taxon>
        <taxon>eudicotyledons</taxon>
        <taxon>Gunneridae</taxon>
        <taxon>Pentapetalae</taxon>
        <taxon>asterids</taxon>
        <taxon>lamiids</taxon>
        <taxon>Solanales</taxon>
        <taxon>Solanaceae</taxon>
        <taxon>Nicotianoideae</taxon>
        <taxon>Nicotianeae</taxon>
        <taxon>Nicotiana</taxon>
    </lineage>
</organism>
<sequence>MEPWQDINKLEEYGRKFGIHSAYANMNGKILSFVDEEIDVDIVMDMEQQMALKLFYWNLNKELYVTLVYVKCDAIERIKLWDSIYHLASDMESTWLVGGDFNVILSEEEKYGGLPLYLSTVEDFAHCVDTCALYYLGFKGSLYTWLNRRLDIDCIFKRLDRFFVVKDNWVANTMENPFILFQSKLKKVHEIDFELNPIVQNRAKFQKVEIDLTRYYYLEEEFWRQKAGMQWFIDSNRNRKFFHAHVRGKRKRLQVSKILDKNDNWLESQEEMAREAVEFFQAQFIEE</sequence>
<reference evidence="1" key="1">
    <citation type="journal article" date="2014" name="Nat. Commun.">
        <title>The tobacco genome sequence and its comparison with those of tomato and potato.</title>
        <authorList>
            <person name="Sierro N."/>
            <person name="Battey J.N."/>
            <person name="Ouadi S."/>
            <person name="Bakaher N."/>
            <person name="Bovet L."/>
            <person name="Willig A."/>
            <person name="Goepfert S."/>
            <person name="Peitsch M.C."/>
            <person name="Ivanov N.V."/>
        </authorList>
    </citation>
    <scope>NUCLEOTIDE SEQUENCE [LARGE SCALE GENOMIC DNA]</scope>
</reference>
<reference evidence="2" key="2">
    <citation type="submission" date="2025-08" db="UniProtKB">
        <authorList>
            <consortium name="RefSeq"/>
        </authorList>
    </citation>
    <scope>IDENTIFICATION</scope>
    <source>
        <tissue evidence="2">Leaf</tissue>
    </source>
</reference>
<accession>A0AC58TCW8</accession>
<name>A0AC58TCW8_TOBAC</name>
<evidence type="ECO:0000313" key="1">
    <source>
        <dbReference type="Proteomes" id="UP000790787"/>
    </source>
</evidence>
<proteinExistence type="predicted"/>
<keyword evidence="1" id="KW-1185">Reference proteome</keyword>
<gene>
    <name evidence="2" type="primary">LOC142173384</name>
</gene>